<protein>
    <submittedName>
        <fullName evidence="2">Uncharacterized protein</fullName>
    </submittedName>
</protein>
<dbReference type="RefSeq" id="XP_067752880.1">
    <property type="nucleotide sequence ID" value="XM_067896723.1"/>
</dbReference>
<feature type="compositionally biased region" description="Polar residues" evidence="1">
    <location>
        <begin position="90"/>
        <end position="100"/>
    </location>
</feature>
<sequence>MRRPEPWQRLLSHVIHTVATPFILRIGLGPPGSASQLSAPPHRPSYLPIFAANYCELSAFEKDFAVRCLEYVAHQKDDAHGEERGAKPQVTPSSAPSPTVCTDEYPETWRPLFDLVVLPNGTLCIGWFRHHALDLQWGHHVEAYVADLWQRAPRTLWLHSQEKLSLLVRRQLPMRHRHLAVFHRQDTVTPAETAQCLQAAARSLLAATSTTHRLEHDVLLRVSNSGGPTLPLVRVLIRSLERRNRPLPTGTAIALMRLLVSTSAMCFDNMPRSLAEAILAAARRICDLASDSGCRRLLVWGALLVGSTDEQATTPIEVAQEDAATQALTLTLLSVIDMPGNRREAALRWQAEQHLCPLCDALVSEEAMLLDALTVFGSDANNAEDRAALSYGVSVGDGPFDADAASSSTVQRDIPALYFRCALGETMSPGEDKASLYGEPAEGSGVPPIPWLPGTGSDAKGCWCTLLTHSRILLSHSKAEHHHPQNKIVSSHAAMVERVQSMLRVSLVRRCLFATTKTNICSQYSIITHLFSSGEEPLVCMTLIRLADTDVVLDVMNPHVHLRALMGLLFLFPALEMRSLYGGTVACARESLSAGTCALQCSSSLDLSHAPAAPNTSVSVRIPPECAEGLSTRLLGRDSALICLMHRAWGEPTAAFLLDDLRANLHTILCRPPAPDACTLSTDALP</sequence>
<keyword evidence="3" id="KW-1185">Reference proteome</keyword>
<dbReference type="Proteomes" id="UP000674318">
    <property type="component" value="Unassembled WGS sequence"/>
</dbReference>
<evidence type="ECO:0000313" key="3">
    <source>
        <dbReference type="Proteomes" id="UP000674318"/>
    </source>
</evidence>
<comment type="caution">
    <text evidence="2">The sequence shown here is derived from an EMBL/GenBank/DDBJ whole genome shotgun (WGS) entry which is preliminary data.</text>
</comment>
<evidence type="ECO:0000313" key="2">
    <source>
        <dbReference type="EMBL" id="KAG5490552.1"/>
    </source>
</evidence>
<dbReference type="OrthoDB" id="272593at2759"/>
<dbReference type="AlphaFoldDB" id="A0A836KYJ5"/>
<gene>
    <name evidence="2" type="ORF">JKF63_00672</name>
</gene>
<accession>A0A836KYJ5</accession>
<dbReference type="KEGG" id="phet:94286800"/>
<organism evidence="2 3">
    <name type="scientific">Porcisia hertigi</name>
    <dbReference type="NCBI Taxonomy" id="2761500"/>
    <lineage>
        <taxon>Eukaryota</taxon>
        <taxon>Discoba</taxon>
        <taxon>Euglenozoa</taxon>
        <taxon>Kinetoplastea</taxon>
        <taxon>Metakinetoplastina</taxon>
        <taxon>Trypanosomatida</taxon>
        <taxon>Trypanosomatidae</taxon>
        <taxon>Leishmaniinae</taxon>
        <taxon>Porcisia</taxon>
    </lineage>
</organism>
<proteinExistence type="predicted"/>
<feature type="region of interest" description="Disordered" evidence="1">
    <location>
        <begin position="78"/>
        <end position="101"/>
    </location>
</feature>
<name>A0A836KYJ5_9TRYP</name>
<dbReference type="GeneID" id="94286800"/>
<dbReference type="EMBL" id="JAFJZO010000036">
    <property type="protein sequence ID" value="KAG5490552.1"/>
    <property type="molecule type" value="Genomic_DNA"/>
</dbReference>
<evidence type="ECO:0000256" key="1">
    <source>
        <dbReference type="SAM" id="MobiDB-lite"/>
    </source>
</evidence>
<reference evidence="2 3" key="1">
    <citation type="submission" date="2021-02" db="EMBL/GenBank/DDBJ databases">
        <title>Porcisia hertigi Genome sequencing and assembly.</title>
        <authorList>
            <person name="Almutairi H."/>
            <person name="Gatherer D."/>
        </authorList>
    </citation>
    <scope>NUCLEOTIDE SEQUENCE [LARGE SCALE GENOMIC DNA]</scope>
    <source>
        <strain evidence="2 3">C119</strain>
    </source>
</reference>